<proteinExistence type="predicted"/>
<accession>A0AAQ3U7P4</accession>
<protein>
    <submittedName>
        <fullName evidence="1">Uncharacterized protein</fullName>
    </submittedName>
</protein>
<name>A0AAQ3U7P4_PASNO</name>
<sequence length="60" mass="6796">MRLPRVMHEETHLLNGIGEVRTSRREVLRAPARLRYAVASATGAPSWRTAWPDLVDEAVE</sequence>
<evidence type="ECO:0000313" key="1">
    <source>
        <dbReference type="EMBL" id="WVZ85462.1"/>
    </source>
</evidence>
<dbReference type="EMBL" id="CP144751">
    <property type="protein sequence ID" value="WVZ85462.1"/>
    <property type="molecule type" value="Genomic_DNA"/>
</dbReference>
<dbReference type="Proteomes" id="UP001341281">
    <property type="component" value="Chromosome 07"/>
</dbReference>
<dbReference type="AlphaFoldDB" id="A0AAQ3U7P4"/>
<reference evidence="1 2" key="1">
    <citation type="submission" date="2024-02" db="EMBL/GenBank/DDBJ databases">
        <title>High-quality chromosome-scale genome assembly of Pensacola bahiagrass (Paspalum notatum Flugge var. saurae).</title>
        <authorList>
            <person name="Vega J.M."/>
            <person name="Podio M."/>
            <person name="Orjuela J."/>
            <person name="Siena L.A."/>
            <person name="Pessino S.C."/>
            <person name="Combes M.C."/>
            <person name="Mariac C."/>
            <person name="Albertini E."/>
            <person name="Pupilli F."/>
            <person name="Ortiz J.P.A."/>
            <person name="Leblanc O."/>
        </authorList>
    </citation>
    <scope>NUCLEOTIDE SEQUENCE [LARGE SCALE GENOMIC DNA]</scope>
    <source>
        <strain evidence="1">R1</strain>
        <tissue evidence="1">Leaf</tissue>
    </source>
</reference>
<keyword evidence="2" id="KW-1185">Reference proteome</keyword>
<gene>
    <name evidence="1" type="ORF">U9M48_032387</name>
</gene>
<evidence type="ECO:0000313" key="2">
    <source>
        <dbReference type="Proteomes" id="UP001341281"/>
    </source>
</evidence>
<organism evidence="1 2">
    <name type="scientific">Paspalum notatum var. saurae</name>
    <dbReference type="NCBI Taxonomy" id="547442"/>
    <lineage>
        <taxon>Eukaryota</taxon>
        <taxon>Viridiplantae</taxon>
        <taxon>Streptophyta</taxon>
        <taxon>Embryophyta</taxon>
        <taxon>Tracheophyta</taxon>
        <taxon>Spermatophyta</taxon>
        <taxon>Magnoliopsida</taxon>
        <taxon>Liliopsida</taxon>
        <taxon>Poales</taxon>
        <taxon>Poaceae</taxon>
        <taxon>PACMAD clade</taxon>
        <taxon>Panicoideae</taxon>
        <taxon>Andropogonodae</taxon>
        <taxon>Paspaleae</taxon>
        <taxon>Paspalinae</taxon>
        <taxon>Paspalum</taxon>
    </lineage>
</organism>